<feature type="region of interest" description="Disordered" evidence="8">
    <location>
        <begin position="227"/>
        <end position="248"/>
    </location>
</feature>
<organism evidence="10 11">
    <name type="scientific">Streptosporangium fragile</name>
    <dbReference type="NCBI Taxonomy" id="46186"/>
    <lineage>
        <taxon>Bacteria</taxon>
        <taxon>Bacillati</taxon>
        <taxon>Actinomycetota</taxon>
        <taxon>Actinomycetes</taxon>
        <taxon>Streptosporangiales</taxon>
        <taxon>Streptosporangiaceae</taxon>
        <taxon>Streptosporangium</taxon>
    </lineage>
</organism>
<evidence type="ECO:0000313" key="11">
    <source>
        <dbReference type="Proteomes" id="UP001500831"/>
    </source>
</evidence>
<comment type="subcellular location">
    <subcellularLocation>
        <location evidence="1 7">Cell membrane</location>
        <topology evidence="1 7">Multi-pass membrane protein</topology>
    </subcellularLocation>
</comment>
<evidence type="ECO:0000256" key="2">
    <source>
        <dbReference type="ARBA" id="ARBA00010792"/>
    </source>
</evidence>
<reference evidence="11" key="1">
    <citation type="journal article" date="2019" name="Int. J. Syst. Evol. Microbiol.">
        <title>The Global Catalogue of Microorganisms (GCM) 10K type strain sequencing project: providing services to taxonomists for standard genome sequencing and annotation.</title>
        <authorList>
            <consortium name="The Broad Institute Genomics Platform"/>
            <consortium name="The Broad Institute Genome Sequencing Center for Infectious Disease"/>
            <person name="Wu L."/>
            <person name="Ma J."/>
        </authorList>
    </citation>
    <scope>NUCLEOTIDE SEQUENCE [LARGE SCALE GENOMIC DNA]</scope>
    <source>
        <strain evidence="11">JCM 6242</strain>
    </source>
</reference>
<evidence type="ECO:0000256" key="4">
    <source>
        <dbReference type="ARBA" id="ARBA00022692"/>
    </source>
</evidence>
<evidence type="ECO:0000256" key="7">
    <source>
        <dbReference type="RuleBase" id="RU367016"/>
    </source>
</evidence>
<dbReference type="InterPro" id="IPR032818">
    <property type="entry name" value="DedA-like"/>
</dbReference>
<feature type="compositionally biased region" description="Low complexity" evidence="8">
    <location>
        <begin position="227"/>
        <end position="238"/>
    </location>
</feature>
<protein>
    <recommendedName>
        <fullName evidence="9">VTT domain-containing protein</fullName>
    </recommendedName>
</protein>
<accession>A0ABP6IEJ4</accession>
<evidence type="ECO:0000256" key="1">
    <source>
        <dbReference type="ARBA" id="ARBA00004651"/>
    </source>
</evidence>
<evidence type="ECO:0000259" key="9">
    <source>
        <dbReference type="Pfam" id="PF09335"/>
    </source>
</evidence>
<comment type="caution">
    <text evidence="10">The sequence shown here is derived from an EMBL/GenBank/DDBJ whole genome shotgun (WGS) entry which is preliminary data.</text>
</comment>
<dbReference type="Pfam" id="PF09335">
    <property type="entry name" value="VTT_dom"/>
    <property type="match status" value="1"/>
</dbReference>
<sequence length="248" mass="26049">MVPFDDRIGIIARSARRRDGDRAVWIIEALDALRGMPYAVVLPVAALLAFAESGLGVGTLFPGETAVVVLGTAAVGTPRFALMLAVVGVSVSAGDHVGYWLGRRYGERMRETSAVRRLGVEHWDRALAALRRHGAAAVFLTRLVPVVRTLVPAAAGASRVPYLRFLPASLLGGLVWAGVYVGIGAFAGASARHLESLVGRIGWIVLAVASAGLAAVLWRRRRQRAAAGTQPAGTTAGADTPSARFTLP</sequence>
<dbReference type="PANTHER" id="PTHR30353">
    <property type="entry name" value="INNER MEMBRANE PROTEIN DEDA-RELATED"/>
    <property type="match status" value="1"/>
</dbReference>
<evidence type="ECO:0000256" key="8">
    <source>
        <dbReference type="SAM" id="MobiDB-lite"/>
    </source>
</evidence>
<dbReference type="PANTHER" id="PTHR30353:SF15">
    <property type="entry name" value="INNER MEMBRANE PROTEIN YABI"/>
    <property type="match status" value="1"/>
</dbReference>
<feature type="domain" description="VTT" evidence="9">
    <location>
        <begin position="61"/>
        <end position="185"/>
    </location>
</feature>
<evidence type="ECO:0000256" key="5">
    <source>
        <dbReference type="ARBA" id="ARBA00022989"/>
    </source>
</evidence>
<keyword evidence="6 7" id="KW-0472">Membrane</keyword>
<feature type="transmembrane region" description="Helical" evidence="7">
    <location>
        <begin position="168"/>
        <end position="189"/>
    </location>
</feature>
<feature type="transmembrane region" description="Helical" evidence="7">
    <location>
        <begin position="201"/>
        <end position="218"/>
    </location>
</feature>
<gene>
    <name evidence="10" type="ORF">GCM10010517_36930</name>
</gene>
<keyword evidence="3 7" id="KW-1003">Cell membrane</keyword>
<name>A0ABP6IEJ4_9ACTN</name>
<evidence type="ECO:0000256" key="6">
    <source>
        <dbReference type="ARBA" id="ARBA00023136"/>
    </source>
</evidence>
<dbReference type="Proteomes" id="UP001500831">
    <property type="component" value="Unassembled WGS sequence"/>
</dbReference>
<feature type="transmembrane region" description="Helical" evidence="7">
    <location>
        <begin position="81"/>
        <end position="101"/>
    </location>
</feature>
<dbReference type="EMBL" id="BAAAVI010000024">
    <property type="protein sequence ID" value="GAA2875913.1"/>
    <property type="molecule type" value="Genomic_DNA"/>
</dbReference>
<feature type="transmembrane region" description="Helical" evidence="7">
    <location>
        <begin position="38"/>
        <end position="61"/>
    </location>
</feature>
<comment type="similarity">
    <text evidence="2 7">Belongs to the DedA family.</text>
</comment>
<keyword evidence="4 7" id="KW-0812">Transmembrane</keyword>
<proteinExistence type="inferred from homology"/>
<evidence type="ECO:0000313" key="10">
    <source>
        <dbReference type="EMBL" id="GAA2875913.1"/>
    </source>
</evidence>
<keyword evidence="11" id="KW-1185">Reference proteome</keyword>
<dbReference type="InterPro" id="IPR032816">
    <property type="entry name" value="VTT_dom"/>
</dbReference>
<evidence type="ECO:0000256" key="3">
    <source>
        <dbReference type="ARBA" id="ARBA00022475"/>
    </source>
</evidence>
<keyword evidence="5 7" id="KW-1133">Transmembrane helix</keyword>